<evidence type="ECO:0000256" key="4">
    <source>
        <dbReference type="ARBA" id="ARBA00022837"/>
    </source>
</evidence>
<evidence type="ECO:0000256" key="3">
    <source>
        <dbReference type="ARBA" id="ARBA00022801"/>
    </source>
</evidence>
<dbReference type="Pfam" id="PF00884">
    <property type="entry name" value="Sulfatase"/>
    <property type="match status" value="1"/>
</dbReference>
<organism evidence="7 8">
    <name type="scientific">Mycobacterium kyorinense</name>
    <dbReference type="NCBI Taxonomy" id="487514"/>
    <lineage>
        <taxon>Bacteria</taxon>
        <taxon>Bacillati</taxon>
        <taxon>Actinomycetota</taxon>
        <taxon>Actinomycetes</taxon>
        <taxon>Mycobacteriales</taxon>
        <taxon>Mycobacteriaceae</taxon>
        <taxon>Mycobacterium</taxon>
    </lineage>
</organism>
<accession>A0A1A2ZIK3</accession>
<gene>
    <name evidence="7" type="ORF">A5707_15520</name>
</gene>
<sequence length="560" mass="61359">MAAINRRTVLAGAGAAAGAAALGLGGYELLRKPGPSESTMAGGNKPNILVIVVDQMRTPQWFPQRRQLNALLPHIGRLQSSSVSFESHYTASNMCTPSRGVMTTGLYSHQTGCLFTGEGPSESTLAPRFPTWGTVLRQQGYATWWSGKWHLGHSGDSTPEGLEEHGFSGGTFPSPNGSPNQGLQKDPGIVDQFCQWFDDNAGNGPWCTTVSLVNPHDICWWPKNPLPEDVPHWFDAVPVNFETPEDLRRRSKPQLQIDYLNFMSPLMTGTLSYSGPDAARQWARCLDMYLWLQQQVDAQIGRVLDKLASHREIDRNTVVVFTSDHGEYGGSHGLRGKGAAAYDEAIRVPLYLRDPQGHLTPRPGDTRTQLTSSVDLTALLLTIGHGGDGWRAEPRYSYLAGRADLAAIARSAAAKGRPWIAHVTDDMSVEEMTTLLKSPDIRAVFGAGELPTDIPTSAPNHIVAVRTQDAKLSMYSYWKPGGMEIDTSRQIERELYDYSTPLGRQEIDNQAGRNAKQSALQALIDHEVLPEVQAPLPAFLNDAQEQGLANMRELVSRRGG</sequence>
<evidence type="ECO:0000256" key="1">
    <source>
        <dbReference type="ARBA" id="ARBA00008779"/>
    </source>
</evidence>
<dbReference type="Proteomes" id="UP000093592">
    <property type="component" value="Unassembled WGS sequence"/>
</dbReference>
<dbReference type="GO" id="GO:0046872">
    <property type="term" value="F:metal ion binding"/>
    <property type="evidence" value="ECO:0007669"/>
    <property type="project" value="UniProtKB-KW"/>
</dbReference>
<dbReference type="PROSITE" id="PS00149">
    <property type="entry name" value="SULFATASE_2"/>
    <property type="match status" value="1"/>
</dbReference>
<evidence type="ECO:0000313" key="8">
    <source>
        <dbReference type="Proteomes" id="UP000093592"/>
    </source>
</evidence>
<keyword evidence="4" id="KW-0106">Calcium</keyword>
<dbReference type="SUPFAM" id="SSF53649">
    <property type="entry name" value="Alkaline phosphatase-like"/>
    <property type="match status" value="1"/>
</dbReference>
<dbReference type="NCBIfam" id="TIGR01409">
    <property type="entry name" value="TAT_signal_seq"/>
    <property type="match status" value="1"/>
</dbReference>
<evidence type="ECO:0000256" key="5">
    <source>
        <dbReference type="SAM" id="MobiDB-lite"/>
    </source>
</evidence>
<dbReference type="InterPro" id="IPR017850">
    <property type="entry name" value="Alkaline_phosphatase_core_sf"/>
</dbReference>
<feature type="region of interest" description="Disordered" evidence="5">
    <location>
        <begin position="157"/>
        <end position="185"/>
    </location>
</feature>
<dbReference type="EMBL" id="LZKJ01000054">
    <property type="protein sequence ID" value="OBI50085.1"/>
    <property type="molecule type" value="Genomic_DNA"/>
</dbReference>
<dbReference type="GO" id="GO:0004065">
    <property type="term" value="F:arylsulfatase activity"/>
    <property type="evidence" value="ECO:0007669"/>
    <property type="project" value="TreeGrafter"/>
</dbReference>
<dbReference type="InterPro" id="IPR024607">
    <property type="entry name" value="Sulfatase_CS"/>
</dbReference>
<proteinExistence type="inferred from homology"/>
<dbReference type="InterPro" id="IPR000917">
    <property type="entry name" value="Sulfatase_N"/>
</dbReference>
<evidence type="ECO:0000256" key="2">
    <source>
        <dbReference type="ARBA" id="ARBA00022723"/>
    </source>
</evidence>
<protein>
    <submittedName>
        <fullName evidence="7">Sulfatase</fullName>
    </submittedName>
</protein>
<dbReference type="PANTHER" id="PTHR42693:SF53">
    <property type="entry name" value="ENDO-4-O-SULFATASE"/>
    <property type="match status" value="1"/>
</dbReference>
<reference evidence="8" key="1">
    <citation type="submission" date="2016-06" db="EMBL/GenBank/DDBJ databases">
        <authorList>
            <person name="Sutton G."/>
            <person name="Brinkac L."/>
            <person name="Sanka R."/>
            <person name="Adams M."/>
            <person name="Lau E."/>
            <person name="Sam S."/>
            <person name="Sreng N."/>
            <person name="Him V."/>
            <person name="Kerleguer A."/>
            <person name="Cheng S."/>
        </authorList>
    </citation>
    <scope>NUCLEOTIDE SEQUENCE [LARGE SCALE GENOMIC DNA]</scope>
    <source>
        <strain evidence="8">E861</strain>
    </source>
</reference>
<keyword evidence="2" id="KW-0479">Metal-binding</keyword>
<evidence type="ECO:0000313" key="7">
    <source>
        <dbReference type="EMBL" id="OBI50085.1"/>
    </source>
</evidence>
<keyword evidence="3" id="KW-0378">Hydrolase</keyword>
<dbReference type="InterPro" id="IPR050738">
    <property type="entry name" value="Sulfatase"/>
</dbReference>
<dbReference type="Gene3D" id="3.40.720.10">
    <property type="entry name" value="Alkaline Phosphatase, subunit A"/>
    <property type="match status" value="1"/>
</dbReference>
<comment type="similarity">
    <text evidence="1">Belongs to the sulfatase family.</text>
</comment>
<dbReference type="InterPro" id="IPR019546">
    <property type="entry name" value="TAT_signal_bac_arc"/>
</dbReference>
<evidence type="ECO:0000259" key="6">
    <source>
        <dbReference type="Pfam" id="PF00884"/>
    </source>
</evidence>
<dbReference type="PANTHER" id="PTHR42693">
    <property type="entry name" value="ARYLSULFATASE FAMILY MEMBER"/>
    <property type="match status" value="1"/>
</dbReference>
<dbReference type="PROSITE" id="PS51318">
    <property type="entry name" value="TAT"/>
    <property type="match status" value="1"/>
</dbReference>
<name>A0A1A2ZIK3_9MYCO</name>
<dbReference type="RefSeq" id="WP_065013441.1">
    <property type="nucleotide sequence ID" value="NZ_LZKJ01000054.1"/>
</dbReference>
<dbReference type="OrthoDB" id="9777306at2"/>
<comment type="caution">
    <text evidence="7">The sequence shown here is derived from an EMBL/GenBank/DDBJ whole genome shotgun (WGS) entry which is preliminary data.</text>
</comment>
<feature type="domain" description="Sulfatase N-terminal" evidence="6">
    <location>
        <begin position="46"/>
        <end position="382"/>
    </location>
</feature>
<dbReference type="InterPro" id="IPR006311">
    <property type="entry name" value="TAT_signal"/>
</dbReference>
<dbReference type="AlphaFoldDB" id="A0A1A2ZIK3"/>
<feature type="compositionally biased region" description="Polar residues" evidence="5">
    <location>
        <begin position="171"/>
        <end position="183"/>
    </location>
</feature>